<feature type="region of interest" description="Disordered" evidence="1">
    <location>
        <begin position="31"/>
        <end position="50"/>
    </location>
</feature>
<gene>
    <name evidence="2" type="ORF">BV898_19074</name>
</gene>
<protein>
    <submittedName>
        <fullName evidence="2">Uncharacterized protein</fullName>
    </submittedName>
</protein>
<evidence type="ECO:0000313" key="2">
    <source>
        <dbReference type="EMBL" id="OWA54675.1"/>
    </source>
</evidence>
<dbReference type="EMBL" id="MTYJ01000440">
    <property type="protein sequence ID" value="OWA54675.1"/>
    <property type="molecule type" value="Genomic_DNA"/>
</dbReference>
<dbReference type="AlphaFoldDB" id="A0A9X6NI12"/>
<accession>A0A9X6NI12</accession>
<organism evidence="2 3">
    <name type="scientific">Hypsibius exemplaris</name>
    <name type="common">Freshwater tardigrade</name>
    <dbReference type="NCBI Taxonomy" id="2072580"/>
    <lineage>
        <taxon>Eukaryota</taxon>
        <taxon>Metazoa</taxon>
        <taxon>Ecdysozoa</taxon>
        <taxon>Tardigrada</taxon>
        <taxon>Eutardigrada</taxon>
        <taxon>Parachela</taxon>
        <taxon>Hypsibioidea</taxon>
        <taxon>Hypsibiidae</taxon>
        <taxon>Hypsibius</taxon>
    </lineage>
</organism>
<feature type="non-terminal residue" evidence="2">
    <location>
        <position position="50"/>
    </location>
</feature>
<comment type="caution">
    <text evidence="2">The sequence shown here is derived from an EMBL/GenBank/DDBJ whole genome shotgun (WGS) entry which is preliminary data.</text>
</comment>
<feature type="compositionally biased region" description="Low complexity" evidence="1">
    <location>
        <begin position="31"/>
        <end position="41"/>
    </location>
</feature>
<evidence type="ECO:0000313" key="3">
    <source>
        <dbReference type="Proteomes" id="UP000192578"/>
    </source>
</evidence>
<name>A0A9X6NI12_HYPEX</name>
<proteinExistence type="predicted"/>
<dbReference type="Proteomes" id="UP000192578">
    <property type="component" value="Unassembled WGS sequence"/>
</dbReference>
<reference evidence="3" key="1">
    <citation type="submission" date="2017-01" db="EMBL/GenBank/DDBJ databases">
        <title>Comparative genomics of anhydrobiosis in the tardigrade Hypsibius dujardini.</title>
        <authorList>
            <person name="Yoshida Y."/>
            <person name="Koutsovoulos G."/>
            <person name="Laetsch D."/>
            <person name="Stevens L."/>
            <person name="Kumar S."/>
            <person name="Horikawa D."/>
            <person name="Ishino K."/>
            <person name="Komine S."/>
            <person name="Tomita M."/>
            <person name="Blaxter M."/>
            <person name="Arakawa K."/>
        </authorList>
    </citation>
    <scope>NUCLEOTIDE SEQUENCE [LARGE SCALE GENOMIC DNA]</scope>
    <source>
        <strain evidence="3">Z151</strain>
    </source>
</reference>
<sequence length="50" mass="4965">MAVTTETDSGRQLRTRTRAAAATAAFAPSVAPTSSAATTRRGVISSGGVV</sequence>
<keyword evidence="3" id="KW-1185">Reference proteome</keyword>
<evidence type="ECO:0000256" key="1">
    <source>
        <dbReference type="SAM" id="MobiDB-lite"/>
    </source>
</evidence>